<feature type="domain" description="VanZ-like" evidence="2">
    <location>
        <begin position="20"/>
        <end position="173"/>
    </location>
</feature>
<evidence type="ECO:0000259" key="2">
    <source>
        <dbReference type="Pfam" id="PF04892"/>
    </source>
</evidence>
<comment type="caution">
    <text evidence="3">The sequence shown here is derived from an EMBL/GenBank/DDBJ whole genome shotgun (WGS) entry which is preliminary data.</text>
</comment>
<dbReference type="InterPro" id="IPR016747">
    <property type="entry name" value="Phosphotransbutyrylase"/>
</dbReference>
<keyword evidence="1" id="KW-0812">Transmembrane</keyword>
<feature type="transmembrane region" description="Helical" evidence="1">
    <location>
        <begin position="15"/>
        <end position="33"/>
    </location>
</feature>
<evidence type="ECO:0000313" key="3">
    <source>
        <dbReference type="EMBL" id="NSL52663.1"/>
    </source>
</evidence>
<accession>A0A8J8GJ21</accession>
<keyword evidence="1" id="KW-1133">Transmembrane helix</keyword>
<gene>
    <name evidence="3" type="ORF">HR057_12955</name>
</gene>
<dbReference type="NCBIfam" id="NF037970">
    <property type="entry name" value="vanZ_1"/>
    <property type="match status" value="1"/>
</dbReference>
<feature type="transmembrane region" description="Helical" evidence="1">
    <location>
        <begin position="122"/>
        <end position="137"/>
    </location>
</feature>
<dbReference type="InterPro" id="IPR006976">
    <property type="entry name" value="VanZ-like"/>
</dbReference>
<reference evidence="3" key="1">
    <citation type="submission" date="2020-06" db="EMBL/GenBank/DDBJ databases">
        <title>A novel thermopfilic bacterium from Erzurum, Turkey.</title>
        <authorList>
            <person name="Adiguzel A."/>
            <person name="Ay H."/>
            <person name="Baltaci M.O."/>
        </authorList>
    </citation>
    <scope>NUCLEOTIDE SEQUENCE</scope>
    <source>
        <strain evidence="3">P2</strain>
    </source>
</reference>
<keyword evidence="4" id="KW-1185">Reference proteome</keyword>
<dbReference type="AlphaFoldDB" id="A0A8J8GJ21"/>
<dbReference type="Proteomes" id="UP000625804">
    <property type="component" value="Unassembled WGS sequence"/>
</dbReference>
<dbReference type="PIRSF" id="PIRSF019083">
    <property type="entry name" value="UCP019083_VanZ"/>
    <property type="match status" value="1"/>
</dbReference>
<evidence type="ECO:0000256" key="1">
    <source>
        <dbReference type="SAM" id="Phobius"/>
    </source>
</evidence>
<evidence type="ECO:0000313" key="4">
    <source>
        <dbReference type="Proteomes" id="UP000625804"/>
    </source>
</evidence>
<proteinExistence type="predicted"/>
<keyword evidence="1" id="KW-0472">Membrane</keyword>
<dbReference type="Pfam" id="PF04892">
    <property type="entry name" value="VanZ"/>
    <property type="match status" value="1"/>
</dbReference>
<name>A0A8J8GJ21_9BACI</name>
<dbReference type="RefSeq" id="WP_173731867.1">
    <property type="nucleotide sequence ID" value="NZ_JABTTE010000019.1"/>
</dbReference>
<organism evidence="3 4">
    <name type="scientific">Calidifontibacillus erzurumensis</name>
    <dbReference type="NCBI Taxonomy" id="2741433"/>
    <lineage>
        <taxon>Bacteria</taxon>
        <taxon>Bacillati</taxon>
        <taxon>Bacillota</taxon>
        <taxon>Bacilli</taxon>
        <taxon>Bacillales</taxon>
        <taxon>Bacillaceae</taxon>
        <taxon>Calidifontibacillus/Schinkia group</taxon>
        <taxon>Calidifontibacillus</taxon>
    </lineage>
</organism>
<dbReference type="EMBL" id="JABTTE010000019">
    <property type="protein sequence ID" value="NSL52663.1"/>
    <property type="molecule type" value="Genomic_DNA"/>
</dbReference>
<sequence>MEVTNVMGRLKMKKLSNIFLPIILWMAMIFIFSDQPYDRQNIKPELEIVIDHFKEDVHPTVLSFLLSKITISYAGKEINVNTVSEAGLIEFLIRKFSHFFAFFVLGLLIYRGFVLFFHSRKLTYFMVSFIIVSIYAATDEYHQMYTENRTPLVQDVFLDMAGGLAGIFFALFFYKKRAEVKNKVTLSSK</sequence>
<protein>
    <submittedName>
        <fullName evidence="3">VanZ family protein</fullName>
    </submittedName>
</protein>
<feature type="transmembrane region" description="Helical" evidence="1">
    <location>
        <begin position="157"/>
        <end position="174"/>
    </location>
</feature>
<feature type="transmembrane region" description="Helical" evidence="1">
    <location>
        <begin position="91"/>
        <end position="110"/>
    </location>
</feature>